<dbReference type="InterPro" id="IPR036188">
    <property type="entry name" value="FAD/NAD-bd_sf"/>
</dbReference>
<dbReference type="InterPro" id="IPR010971">
    <property type="entry name" value="UbiH/COQ6"/>
</dbReference>
<dbReference type="SUPFAM" id="SSF51905">
    <property type="entry name" value="FAD/NAD(P)-binding domain"/>
    <property type="match status" value="1"/>
</dbReference>
<evidence type="ECO:0000313" key="10">
    <source>
        <dbReference type="EMBL" id="SHN86489.1"/>
    </source>
</evidence>
<comment type="cofactor">
    <cofactor evidence="1">
        <name>FAD</name>
        <dbReference type="ChEBI" id="CHEBI:57692"/>
    </cofactor>
</comment>
<dbReference type="InterPro" id="IPR002938">
    <property type="entry name" value="FAD-bd"/>
</dbReference>
<dbReference type="AlphaFoldDB" id="A0A1M7UU44"/>
<protein>
    <submittedName>
        <fullName evidence="10">2-octaprenyl-3-methyl-6-methoxy-1,4-benzoquinol hydroxylase</fullName>
    </submittedName>
</protein>
<dbReference type="InterPro" id="IPR051205">
    <property type="entry name" value="UbiH/COQ6_monooxygenase"/>
</dbReference>
<gene>
    <name evidence="10" type="ORF">SAMN05444170_6711</name>
</gene>
<reference evidence="11" key="1">
    <citation type="submission" date="2016-11" db="EMBL/GenBank/DDBJ databases">
        <authorList>
            <person name="Varghese N."/>
            <person name="Submissions S."/>
        </authorList>
    </citation>
    <scope>NUCLEOTIDE SEQUENCE [LARGE SCALE GENOMIC DNA]</scope>
    <source>
        <strain evidence="11">GAS401</strain>
    </source>
</reference>
<organism evidence="10 11">
    <name type="scientific">Bradyrhizobium erythrophlei</name>
    <dbReference type="NCBI Taxonomy" id="1437360"/>
    <lineage>
        <taxon>Bacteria</taxon>
        <taxon>Pseudomonadati</taxon>
        <taxon>Pseudomonadota</taxon>
        <taxon>Alphaproteobacteria</taxon>
        <taxon>Hyphomicrobiales</taxon>
        <taxon>Nitrobacteraceae</taxon>
        <taxon>Bradyrhizobium</taxon>
    </lineage>
</organism>
<dbReference type="UniPathway" id="UPA00232"/>
<keyword evidence="5" id="KW-0274">FAD</keyword>
<feature type="domain" description="FAD-binding" evidence="9">
    <location>
        <begin position="27"/>
        <end position="358"/>
    </location>
</feature>
<evidence type="ECO:0000256" key="2">
    <source>
        <dbReference type="ARBA" id="ARBA00004749"/>
    </source>
</evidence>
<accession>A0A1M7UU44</accession>
<dbReference type="GO" id="GO:0016705">
    <property type="term" value="F:oxidoreductase activity, acting on paired donors, with incorporation or reduction of molecular oxygen"/>
    <property type="evidence" value="ECO:0007669"/>
    <property type="project" value="InterPro"/>
</dbReference>
<evidence type="ECO:0000256" key="7">
    <source>
        <dbReference type="ARBA" id="ARBA00023033"/>
    </source>
</evidence>
<feature type="compositionally biased region" description="Polar residues" evidence="8">
    <location>
        <begin position="412"/>
        <end position="422"/>
    </location>
</feature>
<keyword evidence="4" id="KW-0285">Flavoprotein</keyword>
<name>A0A1M7UU44_9BRAD</name>
<dbReference type="PANTHER" id="PTHR43876">
    <property type="entry name" value="UBIQUINONE BIOSYNTHESIS MONOOXYGENASE COQ6, MITOCHONDRIAL"/>
    <property type="match status" value="1"/>
</dbReference>
<dbReference type="NCBIfam" id="NF005691">
    <property type="entry name" value="PRK07494.1"/>
    <property type="match status" value="1"/>
</dbReference>
<dbReference type="Gene3D" id="3.50.50.60">
    <property type="entry name" value="FAD/NAD(P)-binding domain"/>
    <property type="match status" value="2"/>
</dbReference>
<evidence type="ECO:0000259" key="9">
    <source>
        <dbReference type="Pfam" id="PF01494"/>
    </source>
</evidence>
<dbReference type="NCBIfam" id="TIGR01988">
    <property type="entry name" value="Ubi-OHases"/>
    <property type="match status" value="1"/>
</dbReference>
<dbReference type="GO" id="GO:0004497">
    <property type="term" value="F:monooxygenase activity"/>
    <property type="evidence" value="ECO:0007669"/>
    <property type="project" value="UniProtKB-KW"/>
</dbReference>
<keyword evidence="11" id="KW-1185">Reference proteome</keyword>
<comment type="similarity">
    <text evidence="3">Belongs to the UbiH/COQ6 family.</text>
</comment>
<keyword evidence="7" id="KW-0503">Monooxygenase</keyword>
<dbReference type="GO" id="GO:0071949">
    <property type="term" value="F:FAD binding"/>
    <property type="evidence" value="ECO:0007669"/>
    <property type="project" value="InterPro"/>
</dbReference>
<dbReference type="GO" id="GO:0006744">
    <property type="term" value="P:ubiquinone biosynthetic process"/>
    <property type="evidence" value="ECO:0007669"/>
    <property type="project" value="UniProtKB-UniPathway"/>
</dbReference>
<dbReference type="Pfam" id="PF01494">
    <property type="entry name" value="FAD_binding_3"/>
    <property type="match status" value="1"/>
</dbReference>
<proteinExistence type="inferred from homology"/>
<evidence type="ECO:0000313" key="11">
    <source>
        <dbReference type="Proteomes" id="UP000184096"/>
    </source>
</evidence>
<sequence length="430" mass="45711">MHISNAGLKMPQGMSNVRAMNGNSSVYDVAVVGAGPAGLSAAIAIAQSGTRTALIARHLPYGDNRTTALLGGSIDFLQALEVWPHCRDMAAELRTMRLVDDTGRLIRAPEVKFTCDEIGLDVFGYNIENRVLVAALEARAAAIDNLARLDDDAVAINPSDDFVAIDLARGGSISARLVVGADGRHSLCREAAGIAVKRRELHQAALTLNASHSRPHHNISTEFHTPQGPCVFVPLPGNRSSVVWVSEPKEADRLMALSDEELSDAAEVRAHSVLGKMQVEPGRSQFPLAIEQPATFAKARIALVGEAAHVLPPIGAQGLNMGLRDAADIAEIVRDALAASEDPGSPAALGRYAAARRPDVVSRTFVVDMANRSLLSAFLPMQSLRAAGLHLIGSFGPLRRLAMREGLAPSWRTPQPNRSGATETPAVRSE</sequence>
<evidence type="ECO:0000256" key="1">
    <source>
        <dbReference type="ARBA" id="ARBA00001974"/>
    </source>
</evidence>
<dbReference type="Proteomes" id="UP000184096">
    <property type="component" value="Chromosome I"/>
</dbReference>
<evidence type="ECO:0000256" key="6">
    <source>
        <dbReference type="ARBA" id="ARBA00023002"/>
    </source>
</evidence>
<dbReference type="EMBL" id="LT670849">
    <property type="protein sequence ID" value="SHN86489.1"/>
    <property type="molecule type" value="Genomic_DNA"/>
</dbReference>
<dbReference type="PRINTS" id="PR00420">
    <property type="entry name" value="RNGMNOXGNASE"/>
</dbReference>
<comment type="pathway">
    <text evidence="2">Cofactor biosynthesis; ubiquinone biosynthesis.</text>
</comment>
<keyword evidence="6" id="KW-0560">Oxidoreductase</keyword>
<dbReference type="PANTHER" id="PTHR43876:SF7">
    <property type="entry name" value="UBIQUINONE BIOSYNTHESIS MONOOXYGENASE COQ6, MITOCHONDRIAL"/>
    <property type="match status" value="1"/>
</dbReference>
<evidence type="ECO:0000256" key="5">
    <source>
        <dbReference type="ARBA" id="ARBA00022827"/>
    </source>
</evidence>
<feature type="region of interest" description="Disordered" evidence="8">
    <location>
        <begin position="407"/>
        <end position="430"/>
    </location>
</feature>
<evidence type="ECO:0000256" key="4">
    <source>
        <dbReference type="ARBA" id="ARBA00022630"/>
    </source>
</evidence>
<evidence type="ECO:0000256" key="3">
    <source>
        <dbReference type="ARBA" id="ARBA00005349"/>
    </source>
</evidence>
<evidence type="ECO:0000256" key="8">
    <source>
        <dbReference type="SAM" id="MobiDB-lite"/>
    </source>
</evidence>